<dbReference type="PANTHER" id="PTHR11188">
    <property type="entry name" value="ARRESTIN DOMAIN CONTAINING PROTEIN"/>
    <property type="match status" value="1"/>
</dbReference>
<comment type="similarity">
    <text evidence="1">Belongs to the arrestin family.</text>
</comment>
<keyword evidence="6" id="KW-1185">Reference proteome</keyword>
<accession>A0A3M9Y2J7</accession>
<dbReference type="EMBL" id="RBVV01000094">
    <property type="protein sequence ID" value="RNJ54749.1"/>
    <property type="molecule type" value="Genomic_DNA"/>
</dbReference>
<dbReference type="InterPro" id="IPR011022">
    <property type="entry name" value="Arrestin_C-like"/>
</dbReference>
<feature type="domain" description="Arrestin C-terminal-like" evidence="4">
    <location>
        <begin position="346"/>
        <end position="501"/>
    </location>
</feature>
<dbReference type="Proteomes" id="UP000267145">
    <property type="component" value="Unassembled WGS sequence"/>
</dbReference>
<organism evidence="5 6">
    <name type="scientific">Verticillium nonalfalfae</name>
    <dbReference type="NCBI Taxonomy" id="1051616"/>
    <lineage>
        <taxon>Eukaryota</taxon>
        <taxon>Fungi</taxon>
        <taxon>Dikarya</taxon>
        <taxon>Ascomycota</taxon>
        <taxon>Pezizomycotina</taxon>
        <taxon>Sordariomycetes</taxon>
        <taxon>Hypocreomycetidae</taxon>
        <taxon>Glomerellales</taxon>
        <taxon>Plectosphaerellaceae</taxon>
        <taxon>Verticillium</taxon>
    </lineage>
</organism>
<dbReference type="PANTHER" id="PTHR11188:SF17">
    <property type="entry name" value="FI21816P1"/>
    <property type="match status" value="1"/>
</dbReference>
<sequence length="578" mass="62394">MASAEVPLPTQRHRRNFRIGIGSDMRPAAQPLISPAALPTSSLSPVGAIPAQRSVQPGKPSECVHRQPESRVLKSLDYKAHQQVPDGASHWEHAPPLKPDLGIHLHTYDADQAGLPPALSEATSLEKPAERVGVSCPSQQTRLDPAGCTNKPEPDILPQTPKHRMPSWLTRLTGGQCDAYIKISPQSDFVILSGSEREAPGQYIRGKVTLCLPSAQRARGVQLQLVGYHRTSDHDSDLHSASSTTGVVYQHIWAPFLIDDVPSASLGGPLPKGTYEWPFEHLIPGHVPETARGCPRCSITYHLKASTVRDAPDETSPQAMKPIRIIRTLPSSAFALMDAATVEGTSTGRLVYSLSLAHKAIALGTVLPVDLRFTALAKNITLRSVRCLLREVHSLETQVSSGCPGAGTTTSTVEGYRLAAAWDLAMDDKGRIGRFDGAAGEWHVQRRLPMPTTLIKCSPDVDVRGIKVSHQVEFAVTFAEGPDMISNFRATIPIKLYISPNAPVAGSDYFISRRPDVHVCAAGGLNSSMEVPPCYGRHKLDELLEDDRPSSFLQRYDPVAPAYDFALPAAAPCAGVGA</sequence>
<dbReference type="Pfam" id="PF02752">
    <property type="entry name" value="Arrestin_C"/>
    <property type="match status" value="1"/>
</dbReference>
<evidence type="ECO:0000259" key="4">
    <source>
        <dbReference type="SMART" id="SM01017"/>
    </source>
</evidence>
<dbReference type="SMART" id="SM01017">
    <property type="entry name" value="Arrestin_C"/>
    <property type="match status" value="1"/>
</dbReference>
<dbReference type="InterPro" id="IPR014756">
    <property type="entry name" value="Ig_E-set"/>
</dbReference>
<dbReference type="InterPro" id="IPR014752">
    <property type="entry name" value="Arrestin-like_C"/>
</dbReference>
<dbReference type="GO" id="GO:0030674">
    <property type="term" value="F:protein-macromolecule adaptor activity"/>
    <property type="evidence" value="ECO:0007669"/>
    <property type="project" value="TreeGrafter"/>
</dbReference>
<dbReference type="Pfam" id="PF00339">
    <property type="entry name" value="Arrestin_N"/>
    <property type="match status" value="1"/>
</dbReference>
<dbReference type="STRING" id="1051616.A0A3M9Y2J7"/>
<dbReference type="InterPro" id="IPR050357">
    <property type="entry name" value="Arrestin_domain-protein"/>
</dbReference>
<dbReference type="Gene3D" id="2.60.40.640">
    <property type="match status" value="1"/>
</dbReference>
<evidence type="ECO:0000313" key="6">
    <source>
        <dbReference type="Proteomes" id="UP000267145"/>
    </source>
</evidence>
<evidence type="ECO:0000256" key="2">
    <source>
        <dbReference type="ARBA" id="ARBA00038766"/>
    </source>
</evidence>
<gene>
    <name evidence="5" type="ORF">D7B24_009441</name>
</gene>
<reference evidence="5 6" key="1">
    <citation type="submission" date="2018-10" db="EMBL/GenBank/DDBJ databases">
        <title>Genome sequence of Verticillium nonalfalfae VnAa140.</title>
        <authorList>
            <person name="Stajich J.E."/>
            <person name="Kasson M.T."/>
        </authorList>
    </citation>
    <scope>NUCLEOTIDE SEQUENCE [LARGE SCALE GENOMIC DNA]</scope>
    <source>
        <strain evidence="5 6">VnAa140</strain>
    </source>
</reference>
<protein>
    <recommendedName>
        <fullName evidence="4">Arrestin C-terminal-like domain-containing protein</fullName>
    </recommendedName>
</protein>
<dbReference type="GO" id="GO:0005886">
    <property type="term" value="C:plasma membrane"/>
    <property type="evidence" value="ECO:0007669"/>
    <property type="project" value="TreeGrafter"/>
</dbReference>
<evidence type="ECO:0000256" key="3">
    <source>
        <dbReference type="SAM" id="MobiDB-lite"/>
    </source>
</evidence>
<dbReference type="RefSeq" id="XP_028492907.1">
    <property type="nucleotide sequence ID" value="XM_028643515.1"/>
</dbReference>
<dbReference type="AlphaFoldDB" id="A0A3M9Y2J7"/>
<feature type="region of interest" description="Disordered" evidence="3">
    <location>
        <begin position="125"/>
        <end position="163"/>
    </location>
</feature>
<dbReference type="GeneID" id="39613130"/>
<dbReference type="GO" id="GO:0031625">
    <property type="term" value="F:ubiquitin protein ligase binding"/>
    <property type="evidence" value="ECO:0007669"/>
    <property type="project" value="TreeGrafter"/>
</dbReference>
<evidence type="ECO:0000256" key="1">
    <source>
        <dbReference type="ARBA" id="ARBA00005298"/>
    </source>
</evidence>
<proteinExistence type="inferred from homology"/>
<name>A0A3M9Y2J7_9PEZI</name>
<dbReference type="InterPro" id="IPR011021">
    <property type="entry name" value="Arrestin-like_N"/>
</dbReference>
<evidence type="ECO:0000313" key="5">
    <source>
        <dbReference type="EMBL" id="RNJ54749.1"/>
    </source>
</evidence>
<comment type="caution">
    <text evidence="5">The sequence shown here is derived from an EMBL/GenBank/DDBJ whole genome shotgun (WGS) entry which is preliminary data.</text>
</comment>
<dbReference type="SUPFAM" id="SSF81296">
    <property type="entry name" value="E set domains"/>
    <property type="match status" value="1"/>
</dbReference>
<dbReference type="GO" id="GO:0005829">
    <property type="term" value="C:cytosol"/>
    <property type="evidence" value="ECO:0007669"/>
    <property type="project" value="TreeGrafter"/>
</dbReference>
<dbReference type="GO" id="GO:0070086">
    <property type="term" value="P:ubiquitin-dependent endocytosis"/>
    <property type="evidence" value="ECO:0007669"/>
    <property type="project" value="TreeGrafter"/>
</dbReference>
<comment type="subunit">
    <text evidence="2">Interacts with hulA.</text>
</comment>